<name>A0A078AII4_STYLE</name>
<keyword evidence="2" id="KW-1185">Reference proteome</keyword>
<accession>A0A078AII4</accession>
<reference evidence="1 2" key="1">
    <citation type="submission" date="2014-06" db="EMBL/GenBank/DDBJ databases">
        <authorList>
            <person name="Swart Estienne"/>
        </authorList>
    </citation>
    <scope>NUCLEOTIDE SEQUENCE [LARGE SCALE GENOMIC DNA]</scope>
    <source>
        <strain evidence="1 2">130c</strain>
    </source>
</reference>
<organism evidence="1 2">
    <name type="scientific">Stylonychia lemnae</name>
    <name type="common">Ciliate</name>
    <dbReference type="NCBI Taxonomy" id="5949"/>
    <lineage>
        <taxon>Eukaryota</taxon>
        <taxon>Sar</taxon>
        <taxon>Alveolata</taxon>
        <taxon>Ciliophora</taxon>
        <taxon>Intramacronucleata</taxon>
        <taxon>Spirotrichea</taxon>
        <taxon>Stichotrichia</taxon>
        <taxon>Sporadotrichida</taxon>
        <taxon>Oxytrichidae</taxon>
        <taxon>Stylonychinae</taxon>
        <taxon>Stylonychia</taxon>
    </lineage>
</organism>
<sequence>MLTSENTELIRDERTYSNKFNEEYEEKFDKKSVINYYAGDCLIPIQIAVSSRYICILFEPHEGEQKFHILQRYTNAILYQTTLSTNVSTFHLYDPIDCQIKSNFAEDDAHLIISEYKKAEFSTQNLLVFKISKKNLVSNLIHGIVS</sequence>
<gene>
    <name evidence="1" type="primary">Contig16920.g18023</name>
    <name evidence="1" type="ORF">STYLEM_9626</name>
</gene>
<dbReference type="Proteomes" id="UP000039865">
    <property type="component" value="Unassembled WGS sequence"/>
</dbReference>
<dbReference type="InParanoid" id="A0A078AII4"/>
<evidence type="ECO:0000313" key="2">
    <source>
        <dbReference type="Proteomes" id="UP000039865"/>
    </source>
</evidence>
<proteinExistence type="predicted"/>
<protein>
    <submittedName>
        <fullName evidence="1">Uncharacterized protein</fullName>
    </submittedName>
</protein>
<dbReference type="EMBL" id="CCKQ01009162">
    <property type="protein sequence ID" value="CDW80623.1"/>
    <property type="molecule type" value="Genomic_DNA"/>
</dbReference>
<dbReference type="AlphaFoldDB" id="A0A078AII4"/>
<evidence type="ECO:0000313" key="1">
    <source>
        <dbReference type="EMBL" id="CDW80623.1"/>
    </source>
</evidence>